<dbReference type="PANTHER" id="PTHR41247:SF1">
    <property type="entry name" value="HTH-TYPE TRANSCRIPTIONAL REPRESSOR YCNK"/>
    <property type="match status" value="1"/>
</dbReference>
<keyword evidence="2" id="KW-1185">Reference proteome</keyword>
<dbReference type="PROSITE" id="PS51257">
    <property type="entry name" value="PROKAR_LIPOPROTEIN"/>
    <property type="match status" value="1"/>
</dbReference>
<organism evidence="1 2">
    <name type="scientific">Fervidibacillus albus</name>
    <dbReference type="NCBI Taxonomy" id="2980026"/>
    <lineage>
        <taxon>Bacteria</taxon>
        <taxon>Bacillati</taxon>
        <taxon>Bacillota</taxon>
        <taxon>Bacilli</taxon>
        <taxon>Bacillales</taxon>
        <taxon>Bacillaceae</taxon>
        <taxon>Fervidibacillus</taxon>
    </lineage>
</organism>
<dbReference type="InterPro" id="IPR008719">
    <property type="entry name" value="N2O_reductase_NosL"/>
</dbReference>
<accession>A0A9E8LT64</accession>
<dbReference type="Pfam" id="PF05573">
    <property type="entry name" value="NosL"/>
    <property type="match status" value="1"/>
</dbReference>
<evidence type="ECO:0000313" key="1">
    <source>
        <dbReference type="EMBL" id="WAA08741.1"/>
    </source>
</evidence>
<dbReference type="SUPFAM" id="SSF160387">
    <property type="entry name" value="NosL/MerB-like"/>
    <property type="match status" value="1"/>
</dbReference>
<dbReference type="PANTHER" id="PTHR41247">
    <property type="entry name" value="HTH-TYPE TRANSCRIPTIONAL REPRESSOR YCNK"/>
    <property type="match status" value="1"/>
</dbReference>
<sequence length="172" mass="19765">MRSIKSIMSFSIILMFLLSSCGKKEVQPVAINEETDTCEVCNMAVADNEFATQVVMENGKSYVFDDIGCMFVWLDENGDEDVAASFVRDFDTKEWIELEEATYVYDETVKTPMAYNVISFKDAEDAQTYLDENQGAVLTYDQLLEHTWPVNEEMKQMNMEHNHEGHEGHEDE</sequence>
<name>A0A9E8LT64_9BACI</name>
<dbReference type="KEGG" id="faf:OE104_08835"/>
<dbReference type="EMBL" id="CP106878">
    <property type="protein sequence ID" value="WAA08741.1"/>
    <property type="molecule type" value="Genomic_DNA"/>
</dbReference>
<gene>
    <name evidence="1" type="ORF">OE104_08835</name>
</gene>
<dbReference type="RefSeq" id="WP_275416524.1">
    <property type="nucleotide sequence ID" value="NZ_CP106878.1"/>
</dbReference>
<dbReference type="Gene3D" id="3.30.70.2050">
    <property type="match status" value="1"/>
</dbReference>
<evidence type="ECO:0000313" key="2">
    <source>
        <dbReference type="Proteomes" id="UP001164718"/>
    </source>
</evidence>
<protein>
    <submittedName>
        <fullName evidence="1">Nitrous oxide reductase accessory protein NosL</fullName>
    </submittedName>
</protein>
<proteinExistence type="predicted"/>
<dbReference type="Proteomes" id="UP001164718">
    <property type="component" value="Chromosome"/>
</dbReference>
<dbReference type="AlphaFoldDB" id="A0A9E8LT64"/>
<reference evidence="1" key="1">
    <citation type="submission" date="2022-09" db="EMBL/GenBank/DDBJ databases">
        <title>Complete Genomes of Fervidibacillus albus and Fervidibacillus halotolerans isolated from tidal flat sediments.</title>
        <authorList>
            <person name="Kwon K.K."/>
            <person name="Yang S.-H."/>
            <person name="Park M.J."/>
            <person name="Oh H.-M."/>
        </authorList>
    </citation>
    <scope>NUCLEOTIDE SEQUENCE</scope>
    <source>
        <strain evidence="1">MEBiC13591</strain>
    </source>
</reference>